<keyword evidence="2" id="KW-1185">Reference proteome</keyword>
<gene>
    <name evidence="1" type="ORF">PFISCL1PPCAC_28948</name>
</gene>
<organism evidence="1 2">
    <name type="scientific">Pristionchus fissidentatus</name>
    <dbReference type="NCBI Taxonomy" id="1538716"/>
    <lineage>
        <taxon>Eukaryota</taxon>
        <taxon>Metazoa</taxon>
        <taxon>Ecdysozoa</taxon>
        <taxon>Nematoda</taxon>
        <taxon>Chromadorea</taxon>
        <taxon>Rhabditida</taxon>
        <taxon>Rhabditina</taxon>
        <taxon>Diplogasteromorpha</taxon>
        <taxon>Diplogasteroidea</taxon>
        <taxon>Neodiplogasteridae</taxon>
        <taxon>Pristionchus</taxon>
    </lineage>
</organism>
<protein>
    <submittedName>
        <fullName evidence="1">Uncharacterized protein</fullName>
    </submittedName>
</protein>
<name>A0AAV5WZ02_9BILA</name>
<accession>A0AAV5WZ02</accession>
<sequence>LTRPVFLRERLRVHASRSTDMRLGDGATAGIRSLDDRFSTRRIGGRGTCWCTAASLRAHPLQLTSLSGRVDPNLQWCVHRQRWSGWRISTWGGWMVPIGIHLGPFSSSHSSHSLLLMTLLRPVAAPNGGI</sequence>
<dbReference type="EMBL" id="BTSY01000217">
    <property type="protein sequence ID" value="GMT37651.1"/>
    <property type="molecule type" value="Genomic_DNA"/>
</dbReference>
<feature type="non-terminal residue" evidence="1">
    <location>
        <position position="130"/>
    </location>
</feature>
<evidence type="ECO:0000313" key="1">
    <source>
        <dbReference type="EMBL" id="GMT37651.1"/>
    </source>
</evidence>
<dbReference type="AlphaFoldDB" id="A0AAV5WZ02"/>
<dbReference type="Proteomes" id="UP001432322">
    <property type="component" value="Unassembled WGS sequence"/>
</dbReference>
<reference evidence="1" key="1">
    <citation type="submission" date="2023-10" db="EMBL/GenBank/DDBJ databases">
        <title>Genome assembly of Pristionchus species.</title>
        <authorList>
            <person name="Yoshida K."/>
            <person name="Sommer R.J."/>
        </authorList>
    </citation>
    <scope>NUCLEOTIDE SEQUENCE</scope>
    <source>
        <strain evidence="1">RS5133</strain>
    </source>
</reference>
<proteinExistence type="predicted"/>
<comment type="caution">
    <text evidence="1">The sequence shown here is derived from an EMBL/GenBank/DDBJ whole genome shotgun (WGS) entry which is preliminary data.</text>
</comment>
<evidence type="ECO:0000313" key="2">
    <source>
        <dbReference type="Proteomes" id="UP001432322"/>
    </source>
</evidence>
<feature type="non-terminal residue" evidence="1">
    <location>
        <position position="1"/>
    </location>
</feature>